<evidence type="ECO:0000313" key="1">
    <source>
        <dbReference type="EMBL" id="PSW16591.1"/>
    </source>
</evidence>
<dbReference type="OrthoDB" id="5829609at2"/>
<gene>
    <name evidence="1" type="ORF">C9J01_06245</name>
</gene>
<comment type="caution">
    <text evidence="1">The sequence shown here is derived from an EMBL/GenBank/DDBJ whole genome shotgun (WGS) entry which is preliminary data.</text>
</comment>
<accession>A0A2T3NM62</accession>
<dbReference type="RefSeq" id="WP_107297212.1">
    <property type="nucleotide sequence ID" value="NZ_PYMB01000001.1"/>
</dbReference>
<dbReference type="AlphaFoldDB" id="A0A2T3NM62"/>
<sequence>MNYIAIFLNEKGKAVSDNVGQCINIQLGEFDNIHQATNSARELFDGFEVQEGLIWSKSRCGGVLITPEALANITYY</sequence>
<name>A0A2T3NM62_9GAMM</name>
<reference evidence="1 2" key="1">
    <citation type="submission" date="2018-03" db="EMBL/GenBank/DDBJ databases">
        <title>Whole genome sequencing of Histamine producing bacteria.</title>
        <authorList>
            <person name="Butler K."/>
        </authorList>
    </citation>
    <scope>NUCLEOTIDE SEQUENCE [LARGE SCALE GENOMIC DNA]</scope>
    <source>
        <strain evidence="1 2">DSM 19138</strain>
    </source>
</reference>
<evidence type="ECO:0000313" key="2">
    <source>
        <dbReference type="Proteomes" id="UP000241346"/>
    </source>
</evidence>
<proteinExistence type="predicted"/>
<dbReference type="EMBL" id="PYMB01000001">
    <property type="protein sequence ID" value="PSW16591.1"/>
    <property type="molecule type" value="Genomic_DNA"/>
</dbReference>
<protein>
    <submittedName>
        <fullName evidence="1">Uncharacterized protein</fullName>
    </submittedName>
</protein>
<organism evidence="1 2">
    <name type="scientific">Photobacterium rosenbergii</name>
    <dbReference type="NCBI Taxonomy" id="294936"/>
    <lineage>
        <taxon>Bacteria</taxon>
        <taxon>Pseudomonadati</taxon>
        <taxon>Pseudomonadota</taxon>
        <taxon>Gammaproteobacteria</taxon>
        <taxon>Vibrionales</taxon>
        <taxon>Vibrionaceae</taxon>
        <taxon>Photobacterium</taxon>
    </lineage>
</organism>
<dbReference type="Proteomes" id="UP000241346">
    <property type="component" value="Unassembled WGS sequence"/>
</dbReference>